<dbReference type="Pfam" id="PF07635">
    <property type="entry name" value="PSCyt1"/>
    <property type="match status" value="1"/>
</dbReference>
<dbReference type="Pfam" id="PF07583">
    <property type="entry name" value="PSCyt2"/>
    <property type="match status" value="1"/>
</dbReference>
<dbReference type="InterPro" id="IPR011429">
    <property type="entry name" value="Cyt_c_Planctomycete-type"/>
</dbReference>
<keyword evidence="7" id="KW-1185">Reference proteome</keyword>
<evidence type="ECO:0000313" key="6">
    <source>
        <dbReference type="EMBL" id="QDU97152.1"/>
    </source>
</evidence>
<dbReference type="PANTHER" id="PTHR35889:SF3">
    <property type="entry name" value="F-BOX DOMAIN-CONTAINING PROTEIN"/>
    <property type="match status" value="1"/>
</dbReference>
<evidence type="ECO:0000256" key="2">
    <source>
        <dbReference type="SAM" id="SignalP"/>
    </source>
</evidence>
<dbReference type="AlphaFoldDB" id="A0A518DZ90"/>
<gene>
    <name evidence="6" type="ORF">Pla8534_49970</name>
</gene>
<feature type="chain" id="PRO_5022041517" evidence="2">
    <location>
        <begin position="28"/>
        <end position="864"/>
    </location>
</feature>
<dbReference type="InterPro" id="IPR022655">
    <property type="entry name" value="DUF1553"/>
</dbReference>
<reference evidence="6 7" key="1">
    <citation type="submission" date="2019-02" db="EMBL/GenBank/DDBJ databases">
        <title>Deep-cultivation of Planctomycetes and their phenomic and genomic characterization uncovers novel biology.</title>
        <authorList>
            <person name="Wiegand S."/>
            <person name="Jogler M."/>
            <person name="Boedeker C."/>
            <person name="Pinto D."/>
            <person name="Vollmers J."/>
            <person name="Rivas-Marin E."/>
            <person name="Kohn T."/>
            <person name="Peeters S.H."/>
            <person name="Heuer A."/>
            <person name="Rast P."/>
            <person name="Oberbeckmann S."/>
            <person name="Bunk B."/>
            <person name="Jeske O."/>
            <person name="Meyerdierks A."/>
            <person name="Storesund J.E."/>
            <person name="Kallscheuer N."/>
            <person name="Luecker S."/>
            <person name="Lage O.M."/>
            <person name="Pohl T."/>
            <person name="Merkel B.J."/>
            <person name="Hornburger P."/>
            <person name="Mueller R.-W."/>
            <person name="Bruemmer F."/>
            <person name="Labrenz M."/>
            <person name="Spormann A.M."/>
            <person name="Op den Camp H."/>
            <person name="Overmann J."/>
            <person name="Amann R."/>
            <person name="Jetten M.S.M."/>
            <person name="Mascher T."/>
            <person name="Medema M.H."/>
            <person name="Devos D.P."/>
            <person name="Kaster A.-K."/>
            <person name="Ovreas L."/>
            <person name="Rohde M."/>
            <person name="Galperin M.Y."/>
            <person name="Jogler C."/>
        </authorList>
    </citation>
    <scope>NUCLEOTIDE SEQUENCE [LARGE SCALE GENOMIC DNA]</scope>
    <source>
        <strain evidence="6 7">Pla85_3_4</strain>
    </source>
</reference>
<feature type="domain" description="DUF1553" evidence="4">
    <location>
        <begin position="563"/>
        <end position="816"/>
    </location>
</feature>
<evidence type="ECO:0000259" key="5">
    <source>
        <dbReference type="Pfam" id="PF07635"/>
    </source>
</evidence>
<feature type="signal peptide" evidence="2">
    <location>
        <begin position="1"/>
        <end position="27"/>
    </location>
</feature>
<accession>A0A518DZ90</accession>
<sequence precursor="true">MPWCRMSRLFSCWFGCLLAALPCGSMVAEETTGVDFFEAKIRPVLVQHCYGCHSEDARSRNDLQGNLLLDTRAGLLQGGDLGSVLDLDDPGKSTLVQALRYQDLKMPPAGKLPAQIAADFERWIRQGAADPRTVKTPAVVAAKPSDEEPLWSLQPLQRPVPPTPRDRAWPDSPLDQFIAAERERHGLTPVGDAEPQQLVRRLYFDLIGLPPTPAEAEAFVADYQKHGPAAMGPTVDRLLASPRFGERWGRHWLDLVRFAETNGGDRNVIWPHAWRYRDYVIDAFNVDKPFDQFVREQIAGDLLPVPSDPDLRDQQLIATGMLTLGPKLFMETDAERFKIDRVDEQIDVVSRGILGLTISCARCHDHKFDPISTADYYRLAGVFGSTHLLYGEAAPAGNQYGHDRDLQPIGPDGDKLHGPAQVWKQQVAEQTNVRNKARSSRYGVTRNRTAQENKLKQLTEGKTPEQQMASDAIQELQAMIATLTAEVEEWDEKIRLLDEKLKQTTENPPPLPDYAMAVRDADEPADYRIHLRGDGKQLGDQVGRGTPVSVPPAAGAIAPQQSGRLQLAAWMTDRGNPLTSRVAVNRIWGHLFGVALAPSVNNFGRMGDPPSHPALLDYLAVEFQEQGWSTKGLIRQIVTSRTYRLASTPHDANLIADPENRWLWRMRRRRLEAEPLRDALLLVGGSLQTGHPAASVLAVEFAGNRELNSTVVMTTAQQEGPQRAVYLPIARMSLPVSLKTWNFPDPSLLAGVRSDRPVADQQLYFLNSPLVIRQASLLAGRLLAEHGDPQARLDAAWRMLFARGPSMNESRLALDYLAAVQAASADSTASATEPSAPSTSPGEQAAWAGLCQALLASVEFRYLD</sequence>
<evidence type="ECO:0000259" key="4">
    <source>
        <dbReference type="Pfam" id="PF07587"/>
    </source>
</evidence>
<dbReference type="InterPro" id="IPR011444">
    <property type="entry name" value="DUF1549"/>
</dbReference>
<feature type="domain" description="DUF1549" evidence="3">
    <location>
        <begin position="173"/>
        <end position="386"/>
    </location>
</feature>
<dbReference type="PANTHER" id="PTHR35889">
    <property type="entry name" value="CYCLOINULO-OLIGOSACCHARIDE FRUCTANOTRANSFERASE-RELATED"/>
    <property type="match status" value="1"/>
</dbReference>
<feature type="coiled-coil region" evidence="1">
    <location>
        <begin position="466"/>
        <end position="507"/>
    </location>
</feature>
<keyword evidence="2" id="KW-0732">Signal</keyword>
<dbReference type="Pfam" id="PF07587">
    <property type="entry name" value="PSD1"/>
    <property type="match status" value="1"/>
</dbReference>
<name>A0A518DZ90_9BACT</name>
<evidence type="ECO:0000256" key="1">
    <source>
        <dbReference type="SAM" id="Coils"/>
    </source>
</evidence>
<evidence type="ECO:0000259" key="3">
    <source>
        <dbReference type="Pfam" id="PF07583"/>
    </source>
</evidence>
<keyword evidence="1" id="KW-0175">Coiled coil</keyword>
<proteinExistence type="predicted"/>
<dbReference type="KEGG" id="lcre:Pla8534_49970"/>
<feature type="domain" description="Cytochrome C Planctomycete-type" evidence="5">
    <location>
        <begin position="49"/>
        <end position="110"/>
    </location>
</feature>
<evidence type="ECO:0000313" key="7">
    <source>
        <dbReference type="Proteomes" id="UP000317648"/>
    </source>
</evidence>
<dbReference type="Proteomes" id="UP000317648">
    <property type="component" value="Chromosome"/>
</dbReference>
<dbReference type="EMBL" id="CP036433">
    <property type="protein sequence ID" value="QDU97152.1"/>
    <property type="molecule type" value="Genomic_DNA"/>
</dbReference>
<organism evidence="6 7">
    <name type="scientific">Lignipirellula cremea</name>
    <dbReference type="NCBI Taxonomy" id="2528010"/>
    <lineage>
        <taxon>Bacteria</taxon>
        <taxon>Pseudomonadati</taxon>
        <taxon>Planctomycetota</taxon>
        <taxon>Planctomycetia</taxon>
        <taxon>Pirellulales</taxon>
        <taxon>Pirellulaceae</taxon>
        <taxon>Lignipirellula</taxon>
    </lineage>
</organism>
<protein>
    <submittedName>
        <fullName evidence="6">Planctomycete cytochrome C</fullName>
    </submittedName>
</protein>